<dbReference type="GO" id="GO:0016020">
    <property type="term" value="C:membrane"/>
    <property type="evidence" value="ECO:0007669"/>
    <property type="project" value="GOC"/>
</dbReference>
<dbReference type="EMBL" id="FZOC01000011">
    <property type="protein sequence ID" value="SNS27597.1"/>
    <property type="molecule type" value="Genomic_DNA"/>
</dbReference>
<evidence type="ECO:0000256" key="6">
    <source>
        <dbReference type="ARBA" id="ARBA00023315"/>
    </source>
</evidence>
<dbReference type="NCBIfam" id="TIGR01853">
    <property type="entry name" value="lipid_A_lpxD"/>
    <property type="match status" value="1"/>
</dbReference>
<dbReference type="EC" id="2.3.1.191" evidence="7"/>
<feature type="domain" description="UDP-3-O-[3-hydroxymyristoyl] glucosamine N-acyltransferase non-repeat region" evidence="8">
    <location>
        <begin position="18"/>
        <end position="84"/>
    </location>
</feature>
<dbReference type="Pfam" id="PF04613">
    <property type="entry name" value="LpxD"/>
    <property type="match status" value="1"/>
</dbReference>
<dbReference type="InterPro" id="IPR011004">
    <property type="entry name" value="Trimer_LpxA-like_sf"/>
</dbReference>
<dbReference type="InterPro" id="IPR001451">
    <property type="entry name" value="Hexapep"/>
</dbReference>
<dbReference type="Pfam" id="PF14602">
    <property type="entry name" value="Hexapep_2"/>
    <property type="match status" value="2"/>
</dbReference>
<dbReference type="PROSITE" id="PS00101">
    <property type="entry name" value="HEXAPEP_TRANSFERASES"/>
    <property type="match status" value="1"/>
</dbReference>
<dbReference type="GO" id="GO:0009245">
    <property type="term" value="P:lipid A biosynthetic process"/>
    <property type="evidence" value="ECO:0007669"/>
    <property type="project" value="UniProtKB-UniRule"/>
</dbReference>
<comment type="subunit">
    <text evidence="7">Homotrimer.</text>
</comment>
<evidence type="ECO:0000256" key="3">
    <source>
        <dbReference type="ARBA" id="ARBA00022679"/>
    </source>
</evidence>
<accession>A0A239D5M0</accession>
<dbReference type="AlphaFoldDB" id="A0A239D5M0"/>
<dbReference type="GO" id="GO:0016410">
    <property type="term" value="F:N-acyltransferase activity"/>
    <property type="evidence" value="ECO:0007669"/>
    <property type="project" value="InterPro"/>
</dbReference>
<evidence type="ECO:0000256" key="1">
    <source>
        <dbReference type="ARBA" id="ARBA00022516"/>
    </source>
</evidence>
<evidence type="ECO:0000256" key="4">
    <source>
        <dbReference type="ARBA" id="ARBA00022737"/>
    </source>
</evidence>
<dbReference type="OrthoDB" id="9784739at2"/>
<dbReference type="CDD" id="cd03352">
    <property type="entry name" value="LbH_LpxD"/>
    <property type="match status" value="1"/>
</dbReference>
<gene>
    <name evidence="7" type="primary">lpxD</name>
    <name evidence="9" type="ORF">SAMN04488503_0126</name>
</gene>
<dbReference type="InterPro" id="IPR007691">
    <property type="entry name" value="LpxD"/>
</dbReference>
<dbReference type="Proteomes" id="UP000198324">
    <property type="component" value="Unassembled WGS sequence"/>
</dbReference>
<keyword evidence="2 7" id="KW-0441">Lipid A biosynthesis</keyword>
<name>A0A239D5M0_9BACT</name>
<dbReference type="HAMAP" id="MF_00523">
    <property type="entry name" value="LpxD"/>
    <property type="match status" value="1"/>
</dbReference>
<evidence type="ECO:0000313" key="9">
    <source>
        <dbReference type="EMBL" id="SNS27597.1"/>
    </source>
</evidence>
<keyword evidence="4 7" id="KW-0677">Repeat</keyword>
<dbReference type="Gene3D" id="3.40.1390.10">
    <property type="entry name" value="MurE/MurF, N-terminal domain"/>
    <property type="match status" value="1"/>
</dbReference>
<dbReference type="RefSeq" id="WP_089275620.1">
    <property type="nucleotide sequence ID" value="NZ_FZOC01000011.1"/>
</dbReference>
<dbReference type="PANTHER" id="PTHR43378:SF2">
    <property type="entry name" value="UDP-3-O-ACYLGLUCOSAMINE N-ACYLTRANSFERASE 1, MITOCHONDRIAL-RELATED"/>
    <property type="match status" value="1"/>
</dbReference>
<dbReference type="SUPFAM" id="SSF51161">
    <property type="entry name" value="Trimeric LpxA-like enzymes"/>
    <property type="match status" value="1"/>
</dbReference>
<comment type="pathway">
    <text evidence="7">Bacterial outer membrane biogenesis; LPS lipid A biosynthesis.</text>
</comment>
<keyword evidence="1 7" id="KW-0444">Lipid biosynthesis</keyword>
<evidence type="ECO:0000259" key="8">
    <source>
        <dbReference type="Pfam" id="PF04613"/>
    </source>
</evidence>
<comment type="catalytic activity">
    <reaction evidence="7">
        <text>a UDP-3-O-[(3R)-3-hydroxyacyl]-alpha-D-glucosamine + a (3R)-hydroxyacyl-[ACP] = a UDP-2-N,3-O-bis[(3R)-3-hydroxyacyl]-alpha-D-glucosamine + holo-[ACP] + H(+)</text>
        <dbReference type="Rhea" id="RHEA:53836"/>
        <dbReference type="Rhea" id="RHEA-COMP:9685"/>
        <dbReference type="Rhea" id="RHEA-COMP:9945"/>
        <dbReference type="ChEBI" id="CHEBI:15378"/>
        <dbReference type="ChEBI" id="CHEBI:64479"/>
        <dbReference type="ChEBI" id="CHEBI:78827"/>
        <dbReference type="ChEBI" id="CHEBI:137740"/>
        <dbReference type="ChEBI" id="CHEBI:137748"/>
        <dbReference type="EC" id="2.3.1.191"/>
    </reaction>
</comment>
<sequence>MLLSQVAGKVGLDFSGHDIDVCGVNTLTLAGPGEIAPLLHRKYLPQLASTRAGAVLCEQRHAPEGASCLLSKSPKLDWARVVALFARPQGCLSGVSPQAFVHPEAELGDGVTLYPFVFVGARTKVGAGCTLFPGVYVGEDCEIGPGGVLYPNAVLMAATKLGANAIIHAGAVLGSDGYGYAQSPHGHVKVPQVGNVVIGRDVEIGANAAIDRAALESTKVGDGTKIDNLVQIAHNVETGKHCLIISQVGIAGSTKLGDGVVLAGQAGLRDNIALGDGVQVAAQSGVGQDIPAGSVVGGSPSMDAATYLKVSLSLPKLPELMRRVRRLEKAMEPKESGHE</sequence>
<evidence type="ECO:0000256" key="2">
    <source>
        <dbReference type="ARBA" id="ARBA00022556"/>
    </source>
</evidence>
<organism evidence="9 10">
    <name type="scientific">Humidesulfovibrio mexicanus</name>
    <dbReference type="NCBI Taxonomy" id="147047"/>
    <lineage>
        <taxon>Bacteria</taxon>
        <taxon>Pseudomonadati</taxon>
        <taxon>Thermodesulfobacteriota</taxon>
        <taxon>Desulfovibrionia</taxon>
        <taxon>Desulfovibrionales</taxon>
        <taxon>Desulfovibrionaceae</taxon>
        <taxon>Humidesulfovibrio</taxon>
    </lineage>
</organism>
<keyword evidence="10" id="KW-1185">Reference proteome</keyword>
<dbReference type="InterPro" id="IPR018357">
    <property type="entry name" value="Hexapep_transf_CS"/>
</dbReference>
<dbReference type="PANTHER" id="PTHR43378">
    <property type="entry name" value="UDP-3-O-ACYLGLUCOSAMINE N-ACYLTRANSFERASE"/>
    <property type="match status" value="1"/>
</dbReference>
<dbReference type="NCBIfam" id="NF002060">
    <property type="entry name" value="PRK00892.1"/>
    <property type="match status" value="1"/>
</dbReference>
<keyword evidence="3 7" id="KW-0808">Transferase</keyword>
<keyword evidence="6 7" id="KW-0012">Acyltransferase</keyword>
<comment type="function">
    <text evidence="7">Catalyzes the N-acylation of UDP-3-O-acylglucosamine using 3-hydroxyacyl-ACP as the acyl donor. Is involved in the biosynthesis of lipid A, a phosphorylated glycolipid that anchors the lipopolysaccharide to the outer membrane of the cell.</text>
</comment>
<dbReference type="InterPro" id="IPR020573">
    <property type="entry name" value="UDP_GlcNAc_AcTrfase_non-rep"/>
</dbReference>
<evidence type="ECO:0000256" key="5">
    <source>
        <dbReference type="ARBA" id="ARBA00023098"/>
    </source>
</evidence>
<comment type="similarity">
    <text evidence="7">Belongs to the transferase hexapeptide repeat family. LpxD subfamily.</text>
</comment>
<dbReference type="UniPathway" id="UPA00973"/>
<protein>
    <recommendedName>
        <fullName evidence="7">UDP-3-O-acylglucosamine N-acyltransferase</fullName>
        <ecNumber evidence="7">2.3.1.191</ecNumber>
    </recommendedName>
</protein>
<reference evidence="9 10" key="1">
    <citation type="submission" date="2017-06" db="EMBL/GenBank/DDBJ databases">
        <authorList>
            <person name="Kim H.J."/>
            <person name="Triplett B.A."/>
        </authorList>
    </citation>
    <scope>NUCLEOTIDE SEQUENCE [LARGE SCALE GENOMIC DNA]</scope>
    <source>
        <strain evidence="9 10">DSM 13116</strain>
    </source>
</reference>
<dbReference type="Gene3D" id="2.160.10.10">
    <property type="entry name" value="Hexapeptide repeat proteins"/>
    <property type="match status" value="1"/>
</dbReference>
<keyword evidence="5 7" id="KW-0443">Lipid metabolism</keyword>
<evidence type="ECO:0000313" key="10">
    <source>
        <dbReference type="Proteomes" id="UP000198324"/>
    </source>
</evidence>
<proteinExistence type="inferred from homology"/>
<feature type="active site" description="Proton acceptor" evidence="7">
    <location>
        <position position="234"/>
    </location>
</feature>
<dbReference type="GO" id="GO:0103118">
    <property type="term" value="F:UDP-3-O-[(3R)-3-hydroxyacyl]-glucosamine N-acyltransferase activity"/>
    <property type="evidence" value="ECO:0007669"/>
    <property type="project" value="UniProtKB-EC"/>
</dbReference>
<evidence type="ECO:0000256" key="7">
    <source>
        <dbReference type="HAMAP-Rule" id="MF_00523"/>
    </source>
</evidence>